<organism evidence="1 2">
    <name type="scientific">Paenibacillus forsythiae</name>
    <dbReference type="NCBI Taxonomy" id="365616"/>
    <lineage>
        <taxon>Bacteria</taxon>
        <taxon>Bacillati</taxon>
        <taxon>Bacillota</taxon>
        <taxon>Bacilli</taxon>
        <taxon>Bacillales</taxon>
        <taxon>Paenibacillaceae</taxon>
        <taxon>Paenibacillus</taxon>
    </lineage>
</organism>
<dbReference type="Proteomes" id="UP001248709">
    <property type="component" value="Unassembled WGS sequence"/>
</dbReference>
<proteinExistence type="predicted"/>
<dbReference type="EMBL" id="JAUSUY010000033">
    <property type="protein sequence ID" value="MDT3429060.1"/>
    <property type="molecule type" value="Genomic_DNA"/>
</dbReference>
<reference evidence="1 2" key="1">
    <citation type="submission" date="2023-07" db="EMBL/GenBank/DDBJ databases">
        <title>Genomic Encyclopedia of Type Strains, Phase IV (KMG-IV): sequencing the most valuable type-strain genomes for metagenomic binning, comparative biology and taxonomic classification.</title>
        <authorList>
            <person name="Goeker M."/>
        </authorList>
    </citation>
    <scope>NUCLEOTIDE SEQUENCE [LARGE SCALE GENOMIC DNA]</scope>
    <source>
        <strain evidence="1 2">T98</strain>
    </source>
</reference>
<sequence length="147" mass="15823">MSSLTKRIIAGFIVIGLLIPTAYYAERHDREKGIQSGKVISVKDGNGELVSLMGTDVIRALSKQQFPGDGQAKGPTLLYVIGASGLTGYSTIEVTGLEGEQHFQAGRQELDDSYVLVSNDRGTVSLVQRSSPERVLVDEISVISKIN</sequence>
<comment type="caution">
    <text evidence="1">The sequence shown here is derived from an EMBL/GenBank/DDBJ whole genome shotgun (WGS) entry which is preliminary data.</text>
</comment>
<evidence type="ECO:0000313" key="2">
    <source>
        <dbReference type="Proteomes" id="UP001248709"/>
    </source>
</evidence>
<name>A0ABU3HHB8_9BACL</name>
<evidence type="ECO:0000313" key="1">
    <source>
        <dbReference type="EMBL" id="MDT3429060.1"/>
    </source>
</evidence>
<dbReference type="RefSeq" id="WP_025696078.1">
    <property type="nucleotide sequence ID" value="NZ_JAUSUY010000033.1"/>
</dbReference>
<accession>A0ABU3HHB8</accession>
<protein>
    <submittedName>
        <fullName evidence="1">Uncharacterized protein</fullName>
    </submittedName>
</protein>
<gene>
    <name evidence="1" type="ORF">J2Z22_004659</name>
</gene>
<keyword evidence="2" id="KW-1185">Reference proteome</keyword>